<proteinExistence type="predicted"/>
<evidence type="ECO:0000313" key="3">
    <source>
        <dbReference type="EMBL" id="RFZ39545.1"/>
    </source>
</evidence>
<dbReference type="SUPFAM" id="SSF56300">
    <property type="entry name" value="Metallo-dependent phosphatases"/>
    <property type="match status" value="1"/>
</dbReference>
<dbReference type="Pfam" id="PF00149">
    <property type="entry name" value="Metallophos"/>
    <property type="match status" value="1"/>
</dbReference>
<feature type="compositionally biased region" description="Polar residues" evidence="1">
    <location>
        <begin position="270"/>
        <end position="280"/>
    </location>
</feature>
<evidence type="ECO:0000313" key="4">
    <source>
        <dbReference type="Proteomes" id="UP000257451"/>
    </source>
</evidence>
<sequence length="288" mass="32338">MNGSPDSQMLRQPTTRSFLAQPLRVAIAGDWHSDAKYAVGAIEHAAKREATVLIQLGDFGYNFTDEYLDSLEEALDRCGMVLGFVDGNHENFERLLGWPIDQDGLRYLRAHLVHLPRGFRWLWGQTRCLALGGAYSIDRFLRKRGRSWWEQELLTMRQANAAAAAGEADAMFCHDCPAGITVPSAARDRRGFPELELRRSELHRERLRCVVDAVRPGRLWHGHFHHRYQAVLHGQGYRTVVDGLSKNGHPIDNNMVVVNLAALGSHRLSSRGTDGPSNSDLTHREAVG</sequence>
<feature type="domain" description="Calcineurin-like phosphoesterase" evidence="2">
    <location>
        <begin position="23"/>
        <end position="151"/>
    </location>
</feature>
<dbReference type="Gene3D" id="3.60.21.10">
    <property type="match status" value="1"/>
</dbReference>
<dbReference type="RefSeq" id="WP_012395089.1">
    <property type="nucleotide sequence ID" value="NZ_BQLN01000432.1"/>
</dbReference>
<name>A0A3E2MU58_MYCMR</name>
<evidence type="ECO:0000259" key="2">
    <source>
        <dbReference type="Pfam" id="PF00149"/>
    </source>
</evidence>
<reference evidence="3 4" key="1">
    <citation type="journal article" date="2018" name="Sci. Rep.">
        <title>Extensive genomic diversity among Mycobacterium marinum strains revealed by whole genome sequencing.</title>
        <authorList>
            <person name="Das S."/>
            <person name="Pettersson B.M."/>
            <person name="Behra P.R."/>
            <person name="Mallick A."/>
            <person name="Cheramie M."/>
            <person name="Ramesh M."/>
            <person name="Shirreff L."/>
            <person name="DuCote T."/>
            <person name="Dasgupta S."/>
            <person name="Ennis D.G."/>
            <person name="Kirsebom L.A."/>
        </authorList>
    </citation>
    <scope>NUCLEOTIDE SEQUENCE [LARGE SCALE GENOMIC DNA]</scope>
    <source>
        <strain evidence="3 4">Davis1</strain>
    </source>
</reference>
<feature type="region of interest" description="Disordered" evidence="1">
    <location>
        <begin position="267"/>
        <end position="288"/>
    </location>
</feature>
<dbReference type="InterPro" id="IPR004843">
    <property type="entry name" value="Calcineurin-like_PHP"/>
</dbReference>
<organism evidence="3 4">
    <name type="scientific">Mycobacterium marinum</name>
    <dbReference type="NCBI Taxonomy" id="1781"/>
    <lineage>
        <taxon>Bacteria</taxon>
        <taxon>Bacillati</taxon>
        <taxon>Actinomycetota</taxon>
        <taxon>Actinomycetes</taxon>
        <taxon>Mycobacteriales</taxon>
        <taxon>Mycobacteriaceae</taxon>
        <taxon>Mycobacterium</taxon>
        <taxon>Mycobacterium ulcerans group</taxon>
    </lineage>
</organism>
<dbReference type="AlphaFoldDB" id="A0A3E2MU58"/>
<dbReference type="Proteomes" id="UP000257451">
    <property type="component" value="Unassembled WGS sequence"/>
</dbReference>
<dbReference type="OMA" id="DAMFCHD"/>
<dbReference type="GO" id="GO:0016787">
    <property type="term" value="F:hydrolase activity"/>
    <property type="evidence" value="ECO:0007669"/>
    <property type="project" value="InterPro"/>
</dbReference>
<dbReference type="InterPro" id="IPR029052">
    <property type="entry name" value="Metallo-depent_PP-like"/>
</dbReference>
<comment type="caution">
    <text evidence="3">The sequence shown here is derived from an EMBL/GenBank/DDBJ whole genome shotgun (WGS) entry which is preliminary data.</text>
</comment>
<gene>
    <name evidence="3" type="ORF">DAVIS_03275</name>
</gene>
<accession>A0A3E2MU58</accession>
<dbReference type="EMBL" id="PEDF01000101">
    <property type="protein sequence ID" value="RFZ39545.1"/>
    <property type="molecule type" value="Genomic_DNA"/>
</dbReference>
<protein>
    <recommendedName>
        <fullName evidence="2">Calcineurin-like phosphoesterase domain-containing protein</fullName>
    </recommendedName>
</protein>
<evidence type="ECO:0000256" key="1">
    <source>
        <dbReference type="SAM" id="MobiDB-lite"/>
    </source>
</evidence>